<feature type="domain" description="Fatty acid desaturase" evidence="2">
    <location>
        <begin position="50"/>
        <end position="276"/>
    </location>
</feature>
<organism evidence="3 4">
    <name type="scientific">Sorangium cellulosum</name>
    <name type="common">Polyangium cellulosum</name>
    <dbReference type="NCBI Taxonomy" id="56"/>
    <lineage>
        <taxon>Bacteria</taxon>
        <taxon>Pseudomonadati</taxon>
        <taxon>Myxococcota</taxon>
        <taxon>Polyangia</taxon>
        <taxon>Polyangiales</taxon>
        <taxon>Polyangiaceae</taxon>
        <taxon>Sorangium</taxon>
    </lineage>
</organism>
<dbReference type="EMBL" id="CP012670">
    <property type="protein sequence ID" value="AUX27641.1"/>
    <property type="molecule type" value="Genomic_DNA"/>
</dbReference>
<name>A0A4P2QDY2_SORCE</name>
<evidence type="ECO:0000313" key="3">
    <source>
        <dbReference type="EMBL" id="AUX27641.1"/>
    </source>
</evidence>
<feature type="transmembrane region" description="Helical" evidence="1">
    <location>
        <begin position="84"/>
        <end position="104"/>
    </location>
</feature>
<dbReference type="GO" id="GO:0042284">
    <property type="term" value="F:sphingolipid delta-4 desaturase activity"/>
    <property type="evidence" value="ECO:0007669"/>
    <property type="project" value="TreeGrafter"/>
</dbReference>
<gene>
    <name evidence="3" type="ORF">SOCEGT47_082390</name>
</gene>
<dbReference type="GO" id="GO:0016020">
    <property type="term" value="C:membrane"/>
    <property type="evidence" value="ECO:0007669"/>
    <property type="project" value="GOC"/>
</dbReference>
<keyword evidence="1" id="KW-0472">Membrane</keyword>
<sequence>MAGMDSVPRELLQAAYRRNPIYLLKIPLHFSLWAAITWALYATQHHPLALPIGVVCSFMIANLIRGLGAVAHDAVHGSCSRSKLASYLIALVCWAPTGMSVTLYTNYHLHHHKIANTYPDVDNFVVTDYTRSPVLARLLLLAVYTFAYPLYFLFCMARYVKRLSPLQRVRMNLELVAWWGLMAFFFWVMPWQVFFFFYALPFIFGAILASVTSMIEHYEMLPGEDAYSSRTYGTSARFVNFLWNNVTYHNEHHKFPGIPFYNLRSFHEAAYPYYDDRVKSACYPSILGVAFELYGRILRLDIAKLDERYRGLNKEAERQKMMALNGIQPGATA</sequence>
<evidence type="ECO:0000256" key="1">
    <source>
        <dbReference type="SAM" id="Phobius"/>
    </source>
</evidence>
<feature type="transmembrane region" description="Helical" evidence="1">
    <location>
        <begin position="172"/>
        <end position="189"/>
    </location>
</feature>
<protein>
    <submittedName>
        <fullName evidence="3">Omega-3 fatty acid desaturase</fullName>
    </submittedName>
</protein>
<feature type="transmembrane region" description="Helical" evidence="1">
    <location>
        <begin position="138"/>
        <end position="160"/>
    </location>
</feature>
<dbReference type="PANTHER" id="PTHR12879:SF8">
    <property type="entry name" value="SPHINGOLIPID DELTA(4)-DESATURASE DES1"/>
    <property type="match status" value="1"/>
</dbReference>
<dbReference type="InterPro" id="IPR005804">
    <property type="entry name" value="FA_desaturase_dom"/>
</dbReference>
<reference evidence="3 4" key="1">
    <citation type="submission" date="2015-09" db="EMBL/GenBank/DDBJ databases">
        <title>Sorangium comparison.</title>
        <authorList>
            <person name="Zaburannyi N."/>
            <person name="Bunk B."/>
            <person name="Overmann J."/>
            <person name="Mueller R."/>
        </authorList>
    </citation>
    <scope>NUCLEOTIDE SEQUENCE [LARGE SCALE GENOMIC DNA]</scope>
    <source>
        <strain evidence="3 4">So ceGT47</strain>
    </source>
</reference>
<keyword evidence="1" id="KW-0812">Transmembrane</keyword>
<dbReference type="Pfam" id="PF00487">
    <property type="entry name" value="FA_desaturase"/>
    <property type="match status" value="1"/>
</dbReference>
<dbReference type="Proteomes" id="UP000295781">
    <property type="component" value="Chromosome"/>
</dbReference>
<keyword evidence="1" id="KW-1133">Transmembrane helix</keyword>
<evidence type="ECO:0000259" key="2">
    <source>
        <dbReference type="Pfam" id="PF00487"/>
    </source>
</evidence>
<dbReference type="PANTHER" id="PTHR12879">
    <property type="entry name" value="SPHINGOLIPID DELTA 4 DESATURASE/C-4 HYDROXYLASE PROTEIN DES2"/>
    <property type="match status" value="1"/>
</dbReference>
<feature type="transmembrane region" description="Helical" evidence="1">
    <location>
        <begin position="21"/>
        <end position="42"/>
    </location>
</feature>
<proteinExistence type="predicted"/>
<dbReference type="GO" id="GO:0046513">
    <property type="term" value="P:ceramide biosynthetic process"/>
    <property type="evidence" value="ECO:0007669"/>
    <property type="project" value="TreeGrafter"/>
</dbReference>
<accession>A0A4P2QDY2</accession>
<dbReference type="OrthoDB" id="9800167at2"/>
<evidence type="ECO:0000313" key="4">
    <source>
        <dbReference type="Proteomes" id="UP000295781"/>
    </source>
</evidence>
<dbReference type="AlphaFoldDB" id="A0A4P2QDY2"/>
<feature type="transmembrane region" description="Helical" evidence="1">
    <location>
        <begin position="48"/>
        <end position="72"/>
    </location>
</feature>